<keyword evidence="2" id="KW-1133">Transmembrane helix</keyword>
<keyword evidence="2" id="KW-0472">Membrane</keyword>
<sequence>MWVSVLFFSLPPLSLFPFPFLRYRCSNIRHCIIVRALLHAYSWQTTKICHRRSNRLAAETWDDQKGNGRSQITKKGQRCQMPAKSVFTSLLLIICFFFFFFWFSEEAECCTRSIKWCAKFSFSTRLVLRLWGDSKESKTNNNINNNNGAKQRRRGADDEAVNMKAK</sequence>
<feature type="transmembrane region" description="Helical" evidence="2">
    <location>
        <begin position="85"/>
        <end position="103"/>
    </location>
</feature>
<evidence type="ECO:0000256" key="3">
    <source>
        <dbReference type="SAM" id="SignalP"/>
    </source>
</evidence>
<evidence type="ECO:0000256" key="2">
    <source>
        <dbReference type="SAM" id="Phobius"/>
    </source>
</evidence>
<evidence type="ECO:0000256" key="1">
    <source>
        <dbReference type="SAM" id="MobiDB-lite"/>
    </source>
</evidence>
<dbReference type="AlphaFoldDB" id="A0A0M9FVY7"/>
<dbReference type="VEuPathDB" id="TriTrypDB:LpyrH10_18_0890"/>
<keyword evidence="3" id="KW-0732">Signal</keyword>
<proteinExistence type="predicted"/>
<dbReference type="GeneID" id="26907648"/>
<organism evidence="4 5">
    <name type="scientific">Leptomonas pyrrhocoris</name>
    <name type="common">Firebug parasite</name>
    <dbReference type="NCBI Taxonomy" id="157538"/>
    <lineage>
        <taxon>Eukaryota</taxon>
        <taxon>Discoba</taxon>
        <taxon>Euglenozoa</taxon>
        <taxon>Kinetoplastea</taxon>
        <taxon>Metakinetoplastina</taxon>
        <taxon>Trypanosomatida</taxon>
        <taxon>Trypanosomatidae</taxon>
        <taxon>Leishmaniinae</taxon>
        <taxon>Leptomonas</taxon>
    </lineage>
</organism>
<gene>
    <name evidence="4" type="ORF">ABB37_07362</name>
</gene>
<dbReference type="EMBL" id="LGTL01000018">
    <property type="protein sequence ID" value="KPA77006.1"/>
    <property type="molecule type" value="Genomic_DNA"/>
</dbReference>
<evidence type="ECO:0000313" key="4">
    <source>
        <dbReference type="EMBL" id="KPA77006.1"/>
    </source>
</evidence>
<feature type="region of interest" description="Disordered" evidence="1">
    <location>
        <begin position="139"/>
        <end position="166"/>
    </location>
</feature>
<keyword evidence="2" id="KW-0812">Transmembrane</keyword>
<comment type="caution">
    <text evidence="4">The sequence shown here is derived from an EMBL/GenBank/DDBJ whole genome shotgun (WGS) entry which is preliminary data.</text>
</comment>
<dbReference type="RefSeq" id="XP_015655445.1">
    <property type="nucleotide sequence ID" value="XM_015805968.1"/>
</dbReference>
<dbReference type="Proteomes" id="UP000037923">
    <property type="component" value="Unassembled WGS sequence"/>
</dbReference>
<name>A0A0M9FVY7_LEPPY</name>
<keyword evidence="5" id="KW-1185">Reference proteome</keyword>
<evidence type="ECO:0000313" key="5">
    <source>
        <dbReference type="Proteomes" id="UP000037923"/>
    </source>
</evidence>
<accession>A0A0M9FVY7</accession>
<reference evidence="4 5" key="1">
    <citation type="submission" date="2015-07" db="EMBL/GenBank/DDBJ databases">
        <title>High-quality genome of monoxenous trypanosomatid Leptomonas pyrrhocoris.</title>
        <authorList>
            <person name="Flegontov P."/>
            <person name="Butenko A."/>
            <person name="Firsov S."/>
            <person name="Vlcek C."/>
            <person name="Logacheva M.D."/>
            <person name="Field M."/>
            <person name="Filatov D."/>
            <person name="Flegontova O."/>
            <person name="Gerasimov E."/>
            <person name="Jackson A.P."/>
            <person name="Kelly S."/>
            <person name="Opperdoes F."/>
            <person name="O'Reilly A."/>
            <person name="Votypka J."/>
            <person name="Yurchenko V."/>
            <person name="Lukes J."/>
        </authorList>
    </citation>
    <scope>NUCLEOTIDE SEQUENCE [LARGE SCALE GENOMIC DNA]</scope>
    <source>
        <strain evidence="4">H10</strain>
    </source>
</reference>
<feature type="signal peptide" evidence="3">
    <location>
        <begin position="1"/>
        <end position="15"/>
    </location>
</feature>
<protein>
    <submittedName>
        <fullName evidence="4">Uncharacterized protein</fullName>
    </submittedName>
</protein>
<feature type="chain" id="PRO_5012723465" evidence="3">
    <location>
        <begin position="16"/>
        <end position="166"/>
    </location>
</feature>